<evidence type="ECO:0000313" key="2">
    <source>
        <dbReference type="EMBL" id="AGO82844.1"/>
    </source>
</evidence>
<accession>S4VY75</accession>
<reference evidence="2 3" key="1">
    <citation type="journal article" date="2013" name="Science">
        <title>Pandoraviruses: amoeba viruses with genomes up to 2.5 Mb reaching that of parasitic eukaryotes.</title>
        <authorList>
            <person name="Philippe N."/>
            <person name="Legendre M."/>
            <person name="Doutre G."/>
            <person name="Coute Y."/>
            <person name="Poirot O."/>
            <person name="Lescot M."/>
            <person name="Arslan D."/>
            <person name="Seltzer V."/>
            <person name="Bertaux L."/>
            <person name="Bruley C."/>
            <person name="Garin J."/>
            <person name="Claverie J.M."/>
            <person name="Abergel C."/>
        </authorList>
    </citation>
    <scope>NUCLEOTIDE SEQUENCE [LARGE SCALE GENOMIC DNA]</scope>
    <source>
        <strain evidence="2">Melbourne</strain>
    </source>
</reference>
<evidence type="ECO:0000256" key="1">
    <source>
        <dbReference type="SAM" id="MobiDB-lite"/>
    </source>
</evidence>
<evidence type="ECO:0000313" key="3">
    <source>
        <dbReference type="Proteomes" id="UP000201566"/>
    </source>
</evidence>
<proteinExistence type="predicted"/>
<dbReference type="EMBL" id="KC977570">
    <property type="protein sequence ID" value="AGO82844.1"/>
    <property type="molecule type" value="Genomic_DNA"/>
</dbReference>
<protein>
    <submittedName>
        <fullName evidence="2">Uncharacterized protein</fullName>
    </submittedName>
</protein>
<name>S4VY75_9VIRU</name>
<dbReference type="GeneID" id="16512751"/>
<feature type="compositionally biased region" description="Basic residues" evidence="1">
    <location>
        <begin position="27"/>
        <end position="41"/>
    </location>
</feature>
<gene>
    <name evidence="2" type="ORF">pdul_cds_692</name>
</gene>
<feature type="region of interest" description="Disordered" evidence="1">
    <location>
        <begin position="15"/>
        <end position="57"/>
    </location>
</feature>
<organism evidence="2 3">
    <name type="scientific">Pandoravirus dulcis</name>
    <dbReference type="NCBI Taxonomy" id="1349409"/>
    <lineage>
        <taxon>Viruses</taxon>
        <taxon>Pandoravirus</taxon>
    </lineage>
</organism>
<sequence length="350" mass="38684">MDAVVLAQKTTDPSLSIAHIAHDPDKSRKRRRTRRQSRKRASQPAPEPTNDTAGSWRRGLLDLPDEILAGIVWWALSSPEPTTLIKAVASWRGCCTRLDALCRMPLFRTVDVDPRFAPFARCDADEYDPSVVPGDGHLVSAAGLARAPRLRRPFVQACVRYAIYSLIVTNPGTFVSNHGLELVSFSSFMRQRPPFSLMVHALTRGTYAPDHIETCEYDDGCTTVRIDYRVAATALNDGMPGDLDEHTQSMINGALVAAAAEAMSTTASRPDERSIVIHSIDLFEAYPDMIKGICSTRPGFSCHAGHARHLTRQASLDVSSIVYPECWDAVCDHARRSQKPLTDFSFLCDE</sequence>
<dbReference type="KEGG" id="vg:16512751"/>
<dbReference type="Proteomes" id="UP000201566">
    <property type="component" value="Segment"/>
</dbReference>
<dbReference type="RefSeq" id="YP_008319513.1">
    <property type="nucleotide sequence ID" value="NC_021858.1"/>
</dbReference>